<name>A0A965GC57_9PROT</name>
<dbReference type="Pfam" id="PF04230">
    <property type="entry name" value="PS_pyruv_trans"/>
    <property type="match status" value="1"/>
</dbReference>
<reference evidence="2" key="1">
    <citation type="submission" date="2018-10" db="EMBL/GenBank/DDBJ databases">
        <title>Iterative Subtractive Binning of Freshwater Chronoseries Metagenomes Recovers Nearly Complete Genomes from over Four Hundred Novel Species.</title>
        <authorList>
            <person name="Rodriguez-R L.M."/>
            <person name="Tsementzi D."/>
            <person name="Luo C."/>
            <person name="Konstantinidis K.T."/>
        </authorList>
    </citation>
    <scope>NUCLEOTIDE SEQUENCE</scope>
    <source>
        <strain evidence="2">WB5_2A_028</strain>
    </source>
</reference>
<protein>
    <recommendedName>
        <fullName evidence="1">Polysaccharide pyruvyl transferase domain-containing protein</fullName>
    </recommendedName>
</protein>
<proteinExistence type="predicted"/>
<accession>A0A965GC57</accession>
<evidence type="ECO:0000259" key="1">
    <source>
        <dbReference type="Pfam" id="PF04230"/>
    </source>
</evidence>
<dbReference type="InterPro" id="IPR007345">
    <property type="entry name" value="Polysacch_pyruvyl_Trfase"/>
</dbReference>
<sequence length="596" mass="67503">MSQIENHKIVVCSFYTEDEYYSAHAKKLIENLERLGFPHEVSVMNKQQGEDWADICRKKVGFLASICVKHPDKKVFWIDVDCELLSIPDYVVYSTADIIGFQRSFGSPLNIGYQNRTRFWEPCFWGVNNTPQGRKMIEDAYLLEQTSTIKATDDYFFEEGWRANASNLTFQLIPSSAVADRVDELESSRPVFFKFGSSGKVAEFKNQVEQHKLSWATGARTKKARRKALSLAKRVHNSLPESVRLRARKLSDKSGITRALTSDLHNGLLSPEATSILHMARVGRADDYNKALENFRQTKIPTSAEKRMLSAASSFLDYSSFSSDSMIKLSWWCHPYPGNFGDWLSPYLFQKYARQKVQLQPLGKATNSPHIISVGSIGRFIKKSSIVVGTGVSSSEFPLEPKAKYFSLRGPRSADILRKSGGPVVERFGDPALLMSRIFPVIRGQSNGKVAFIRHHAHRSLPVELPENFEELSVLKSHPEQIEEFMISLNNYDFVVTSAMHIFIVCQSYGIPVSLVTFQGSENSVHGDGIKYVDYCEGAGVPVLQPYAIPLDFRKFIFDDIITLETISEGKMNEIEMTFTNAIEHYSKFTERVKIR</sequence>
<gene>
    <name evidence="2" type="ORF">EBT44_02825</name>
</gene>
<comment type="caution">
    <text evidence="2">The sequence shown here is derived from an EMBL/GenBank/DDBJ whole genome shotgun (WGS) entry which is preliminary data.</text>
</comment>
<feature type="domain" description="Polysaccharide pyruvyl transferase" evidence="1">
    <location>
        <begin position="344"/>
        <end position="513"/>
    </location>
</feature>
<dbReference type="EMBL" id="RFXN01000023">
    <property type="protein sequence ID" value="NBR93764.1"/>
    <property type="molecule type" value="Genomic_DNA"/>
</dbReference>
<dbReference type="Proteomes" id="UP000740727">
    <property type="component" value="Unassembled WGS sequence"/>
</dbReference>
<organism evidence="2 3">
    <name type="scientific">Candidatus Fonsibacter lacus</name>
    <dbReference type="NCBI Taxonomy" id="2576439"/>
    <lineage>
        <taxon>Bacteria</taxon>
        <taxon>Pseudomonadati</taxon>
        <taxon>Pseudomonadota</taxon>
        <taxon>Alphaproteobacteria</taxon>
        <taxon>Candidatus Pelagibacterales</taxon>
        <taxon>Candidatus Pelagibacterales incertae sedis</taxon>
        <taxon>Candidatus Fonsibacter</taxon>
    </lineage>
</organism>
<dbReference type="AlphaFoldDB" id="A0A965GC57"/>
<evidence type="ECO:0000313" key="2">
    <source>
        <dbReference type="EMBL" id="NBR93764.1"/>
    </source>
</evidence>
<evidence type="ECO:0000313" key="3">
    <source>
        <dbReference type="Proteomes" id="UP000740727"/>
    </source>
</evidence>